<protein>
    <submittedName>
        <fullName evidence="1">Ribosomal RNA large subunit methyltransferase J</fullName>
    </submittedName>
</protein>
<reference evidence="1" key="1">
    <citation type="journal article" date="2014" name="Int. J. Syst. Evol. Microbiol.">
        <title>Complete genome sequence of Corynebacterium casei LMG S-19264T (=DSM 44701T), isolated from a smear-ripened cheese.</title>
        <authorList>
            <consortium name="US DOE Joint Genome Institute (JGI-PGF)"/>
            <person name="Walter F."/>
            <person name="Albersmeier A."/>
            <person name="Kalinowski J."/>
            <person name="Ruckert C."/>
        </authorList>
    </citation>
    <scope>NUCLEOTIDE SEQUENCE</scope>
    <source>
        <strain evidence="1">KCTC 32296</strain>
    </source>
</reference>
<dbReference type="Pfam" id="PF04378">
    <property type="entry name" value="RsmJ"/>
    <property type="match status" value="1"/>
</dbReference>
<dbReference type="RefSeq" id="WP_189486400.1">
    <property type="nucleotide sequence ID" value="NZ_BMZB01000002.1"/>
</dbReference>
<comment type="caution">
    <text evidence="1">The sequence shown here is derived from an EMBL/GenBank/DDBJ whole genome shotgun (WGS) entry which is preliminary data.</text>
</comment>
<dbReference type="Gene3D" id="3.40.50.150">
    <property type="entry name" value="Vaccinia Virus protein VP39"/>
    <property type="match status" value="1"/>
</dbReference>
<dbReference type="GO" id="GO:0070475">
    <property type="term" value="P:rRNA base methylation"/>
    <property type="evidence" value="ECO:0007669"/>
    <property type="project" value="InterPro"/>
</dbReference>
<organism evidence="1 2">
    <name type="scientific">Asticcacaulis endophyticus</name>
    <dbReference type="NCBI Taxonomy" id="1395890"/>
    <lineage>
        <taxon>Bacteria</taxon>
        <taxon>Pseudomonadati</taxon>
        <taxon>Pseudomonadota</taxon>
        <taxon>Alphaproteobacteria</taxon>
        <taxon>Caulobacterales</taxon>
        <taxon>Caulobacteraceae</taxon>
        <taxon>Asticcacaulis</taxon>
    </lineage>
</organism>
<dbReference type="PANTHER" id="PTHR37426">
    <property type="entry name" value="RIBOSOMAL RNA LARGE SUBUNIT METHYLTRANSFERASE J"/>
    <property type="match status" value="1"/>
</dbReference>
<reference evidence="1" key="2">
    <citation type="submission" date="2020-09" db="EMBL/GenBank/DDBJ databases">
        <authorList>
            <person name="Sun Q."/>
            <person name="Kim S."/>
        </authorList>
    </citation>
    <scope>NUCLEOTIDE SEQUENCE</scope>
    <source>
        <strain evidence="1">KCTC 32296</strain>
    </source>
</reference>
<name>A0A918Q606_9CAUL</name>
<keyword evidence="1" id="KW-0489">Methyltransferase</keyword>
<accession>A0A918Q606</accession>
<keyword evidence="1" id="KW-0808">Transferase</keyword>
<dbReference type="SUPFAM" id="SSF53335">
    <property type="entry name" value="S-adenosyl-L-methionine-dependent methyltransferases"/>
    <property type="match status" value="1"/>
</dbReference>
<sequence length="290" mass="32131">MNYRHGFHAGNFADLAKHAAVLSFLKHLRGSVAPLTVIDTHAGAGYYDLSDPHFARSKEAEAGIKYLLSSDVPDSLKPLAGYVRAKNERAGFRDSIGLYPGSPVLTLDHLRVGDAYVGCELRPDDFRYLQEAIVPRGKAQNVDGYKFAVNAAQIDDPADMFWLIDPPFERSDDYTQIVDALKAGLTARPNLKALIWLPLKDLETFDRYLRDMEHELFAHEDSDGETHEPDLLIAELRLRPLWNPMKMNGCALVAVNAPVGFEADLRSIAADVVTVFGDKGGLAKVWTLNP</sequence>
<dbReference type="AlphaFoldDB" id="A0A918Q606"/>
<proteinExistence type="predicted"/>
<dbReference type="EMBL" id="BMZB01000002">
    <property type="protein sequence ID" value="GGZ34440.1"/>
    <property type="molecule type" value="Genomic_DNA"/>
</dbReference>
<dbReference type="Proteomes" id="UP000662572">
    <property type="component" value="Unassembled WGS sequence"/>
</dbReference>
<dbReference type="GO" id="GO:0036307">
    <property type="term" value="F:23S rRNA (adenine(2030)-N(6))-methyltransferase activity"/>
    <property type="evidence" value="ECO:0007669"/>
    <property type="project" value="TreeGrafter"/>
</dbReference>
<dbReference type="PANTHER" id="PTHR37426:SF1">
    <property type="entry name" value="RIBOSOMAL RNA LARGE SUBUNIT METHYLTRANSFERASE J"/>
    <property type="match status" value="1"/>
</dbReference>
<gene>
    <name evidence="1" type="primary">rlmJ</name>
    <name evidence="1" type="ORF">GCM10011273_21090</name>
</gene>
<dbReference type="InterPro" id="IPR007473">
    <property type="entry name" value="RlmJ"/>
</dbReference>
<evidence type="ECO:0000313" key="1">
    <source>
        <dbReference type="EMBL" id="GGZ34440.1"/>
    </source>
</evidence>
<dbReference type="InterPro" id="IPR029063">
    <property type="entry name" value="SAM-dependent_MTases_sf"/>
</dbReference>
<dbReference type="GO" id="GO:0005829">
    <property type="term" value="C:cytosol"/>
    <property type="evidence" value="ECO:0007669"/>
    <property type="project" value="TreeGrafter"/>
</dbReference>
<keyword evidence="2" id="KW-1185">Reference proteome</keyword>
<evidence type="ECO:0000313" key="2">
    <source>
        <dbReference type="Proteomes" id="UP000662572"/>
    </source>
</evidence>